<dbReference type="RefSeq" id="WP_074443516.1">
    <property type="nucleotide sequence ID" value="NZ_FMBM01000001.1"/>
</dbReference>
<keyword evidence="1" id="KW-0328">Glycosyltransferase</keyword>
<dbReference type="PANTHER" id="PTHR12526:SF510">
    <property type="entry name" value="D-INOSITOL 3-PHOSPHATE GLYCOSYLTRANSFERASE"/>
    <property type="match status" value="1"/>
</dbReference>
<evidence type="ECO:0000313" key="3">
    <source>
        <dbReference type="EMBL" id="KPQ12219.1"/>
    </source>
</evidence>
<dbReference type="STRING" id="1653334.GA0071312_0551"/>
<reference evidence="3 5" key="1">
    <citation type="submission" date="2015-09" db="EMBL/GenBank/DDBJ databases">
        <title>Identification and resolution of microdiversity through metagenomic sequencing of parallel consortia.</title>
        <authorList>
            <person name="Nelson W.C."/>
            <person name="Romine M.F."/>
            <person name="Lindemann S.R."/>
        </authorList>
    </citation>
    <scope>NUCLEOTIDE SEQUENCE [LARGE SCALE GENOMIC DNA]</scope>
    <source>
        <strain evidence="3">HL-109</strain>
    </source>
</reference>
<keyword evidence="6" id="KW-1185">Reference proteome</keyword>
<dbReference type="Gene3D" id="3.40.50.2000">
    <property type="entry name" value="Glycogen Phosphorylase B"/>
    <property type="match status" value="2"/>
</dbReference>
<dbReference type="GO" id="GO:0016757">
    <property type="term" value="F:glycosyltransferase activity"/>
    <property type="evidence" value="ECO:0007669"/>
    <property type="project" value="UniProtKB-KW"/>
</dbReference>
<evidence type="ECO:0000313" key="4">
    <source>
        <dbReference type="EMBL" id="SCC78893.1"/>
    </source>
</evidence>
<accession>A0A0P8A3X3</accession>
<evidence type="ECO:0000313" key="6">
    <source>
        <dbReference type="Proteomes" id="UP000182800"/>
    </source>
</evidence>
<dbReference type="PANTHER" id="PTHR12526">
    <property type="entry name" value="GLYCOSYLTRANSFERASE"/>
    <property type="match status" value="1"/>
</dbReference>
<evidence type="ECO:0000313" key="5">
    <source>
        <dbReference type="Proteomes" id="UP000050497"/>
    </source>
</evidence>
<organism evidence="3 5">
    <name type="scientific">Saliniramus fredricksonii</name>
    <dbReference type="NCBI Taxonomy" id="1653334"/>
    <lineage>
        <taxon>Bacteria</taxon>
        <taxon>Pseudomonadati</taxon>
        <taxon>Pseudomonadota</taxon>
        <taxon>Alphaproteobacteria</taxon>
        <taxon>Hyphomicrobiales</taxon>
        <taxon>Salinarimonadaceae</taxon>
        <taxon>Saliniramus</taxon>
    </lineage>
</organism>
<dbReference type="OrthoDB" id="9781738at2"/>
<dbReference type="SUPFAM" id="SSF53756">
    <property type="entry name" value="UDP-Glycosyltransferase/glycogen phosphorylase"/>
    <property type="match status" value="1"/>
</dbReference>
<proteinExistence type="predicted"/>
<dbReference type="EMBL" id="LJSX01000003">
    <property type="protein sequence ID" value="KPQ12219.1"/>
    <property type="molecule type" value="Genomic_DNA"/>
</dbReference>
<evidence type="ECO:0000256" key="2">
    <source>
        <dbReference type="ARBA" id="ARBA00022679"/>
    </source>
</evidence>
<reference evidence="4 6" key="2">
    <citation type="submission" date="2016-08" db="EMBL/GenBank/DDBJ databases">
        <authorList>
            <person name="Varghese N."/>
            <person name="Submissions Spin"/>
        </authorList>
    </citation>
    <scope>NUCLEOTIDE SEQUENCE [LARGE SCALE GENOMIC DNA]</scope>
    <source>
        <strain evidence="4 6">HL-109</strain>
    </source>
</reference>
<dbReference type="AlphaFoldDB" id="A0A0P8A3X3"/>
<protein>
    <submittedName>
        <fullName evidence="4">Glycosyl transferases group 1</fullName>
    </submittedName>
    <submittedName>
        <fullName evidence="3">Glycosyltransferase</fullName>
    </submittedName>
</protein>
<dbReference type="Proteomes" id="UP000050497">
    <property type="component" value="Unassembled WGS sequence"/>
</dbReference>
<dbReference type="Pfam" id="PF13692">
    <property type="entry name" value="Glyco_trans_1_4"/>
    <property type="match status" value="1"/>
</dbReference>
<dbReference type="CDD" id="cd03801">
    <property type="entry name" value="GT4_PimA-like"/>
    <property type="match status" value="1"/>
</dbReference>
<sequence length="351" mass="36065">MRKACFLIPGDLAAPTGGYAYARRILPLMDADGVDLRHVALPGGYPHPGEADLAATREALADCPDDAVLLIDGLALGAMPPDMVAPYGRRIAALVHHPLGLESGLDAARAEALIENEAAVLGHCRRIIATSRLTGETLAADFGVMPEMITIAEPGTDPAAPAEGSPAGAPLSLVAVGAVSPRKAYPLLVEALAACAAQNPWHLTIIGAHDRDPDEAARLRETIDRNGLGDHVTLAGAVDDVALAAHYHGADIFVSASLYEGYGMVLAEAMARGLPMVISTGGAAAQTAPDDAALKVPPGDGSALAGALSRIIDDEALCRRLAGASTRAGAALPRWHDTARIVANVLRDISA</sequence>
<comment type="caution">
    <text evidence="3">The sequence shown here is derived from an EMBL/GenBank/DDBJ whole genome shotgun (WGS) entry which is preliminary data.</text>
</comment>
<gene>
    <name evidence="4" type="ORF">GA0071312_0551</name>
    <name evidence="3" type="ORF">HLUCCO17_03375</name>
</gene>
<dbReference type="EMBL" id="FMBM01000001">
    <property type="protein sequence ID" value="SCC78893.1"/>
    <property type="molecule type" value="Genomic_DNA"/>
</dbReference>
<name>A0A0P8A3X3_9HYPH</name>
<dbReference type="Proteomes" id="UP000182800">
    <property type="component" value="Unassembled WGS sequence"/>
</dbReference>
<evidence type="ECO:0000256" key="1">
    <source>
        <dbReference type="ARBA" id="ARBA00022676"/>
    </source>
</evidence>
<keyword evidence="2 3" id="KW-0808">Transferase</keyword>